<dbReference type="RefSeq" id="WP_095502521.1">
    <property type="nucleotide sequence ID" value="NZ_WJXO01000001.1"/>
</dbReference>
<dbReference type="InterPro" id="IPR029044">
    <property type="entry name" value="Nucleotide-diphossugar_trans"/>
</dbReference>
<organism evidence="2 3">
    <name type="scientific">Neisseria brasiliensis</name>
    <dbReference type="NCBI Taxonomy" id="2666100"/>
    <lineage>
        <taxon>Bacteria</taxon>
        <taxon>Pseudomonadati</taxon>
        <taxon>Pseudomonadota</taxon>
        <taxon>Betaproteobacteria</taxon>
        <taxon>Neisseriales</taxon>
        <taxon>Neisseriaceae</taxon>
        <taxon>Neisseria</taxon>
    </lineage>
</organism>
<proteinExistence type="predicted"/>
<dbReference type="GO" id="GO:0016740">
    <property type="term" value="F:transferase activity"/>
    <property type="evidence" value="ECO:0007669"/>
    <property type="project" value="UniProtKB-KW"/>
</dbReference>
<dbReference type="SUPFAM" id="SSF53448">
    <property type="entry name" value="Nucleotide-diphospho-sugar transferases"/>
    <property type="match status" value="1"/>
</dbReference>
<dbReference type="AlphaFoldDB" id="A0A7X2GXU1"/>
<comment type="caution">
    <text evidence="2">The sequence shown here is derived from an EMBL/GenBank/DDBJ whole genome shotgun (WGS) entry which is preliminary data.</text>
</comment>
<name>A0A7X2GXU1_9NEIS</name>
<dbReference type="PANTHER" id="PTHR43685:SF11">
    <property type="entry name" value="GLYCOSYLTRANSFERASE TAGX-RELATED"/>
    <property type="match status" value="1"/>
</dbReference>
<keyword evidence="2" id="KW-0808">Transferase</keyword>
<dbReference type="Gene3D" id="3.90.550.10">
    <property type="entry name" value="Spore Coat Polysaccharide Biosynthesis Protein SpsA, Chain A"/>
    <property type="match status" value="1"/>
</dbReference>
<dbReference type="Pfam" id="PF00535">
    <property type="entry name" value="Glycos_transf_2"/>
    <property type="match status" value="1"/>
</dbReference>
<dbReference type="Proteomes" id="UP000486297">
    <property type="component" value="Unassembled WGS sequence"/>
</dbReference>
<protein>
    <submittedName>
        <fullName evidence="2">Glycosyltransferase</fullName>
    </submittedName>
</protein>
<dbReference type="CDD" id="cd00761">
    <property type="entry name" value="Glyco_tranf_GTA_type"/>
    <property type="match status" value="1"/>
</dbReference>
<evidence type="ECO:0000313" key="3">
    <source>
        <dbReference type="Proteomes" id="UP000486297"/>
    </source>
</evidence>
<sequence>MTTKLSLIVPVYNGGKFIAGLGENFLNIHQALGNVEFIVINDGSRDDTLAQLQALFAEHSYLQHHLIDTPNGGVSRARNLALEKASGEFVMFMDHDDQLNPQELGRFLEVMDTQSADLLQFDVEEKFQLGDGVKVMDLAKYMNELSFMSAVWSYIYRRDLIESLKLRFIPGMAYLEDGVFLLEYMLACKKVAATHQKVYLYVDNPDSVMRKKRTAEQTQKYLDDIGLSVKEYTRIMKADKQPEVSKRLLEIRDSFQFIYITSMLKNRISAAEMFRRLQDVCYDYQLKGYPSRFNQRMRTRILCALFRSKTALQALTTSKIMAR</sequence>
<evidence type="ECO:0000259" key="1">
    <source>
        <dbReference type="Pfam" id="PF00535"/>
    </source>
</evidence>
<feature type="domain" description="Glycosyltransferase 2-like" evidence="1">
    <location>
        <begin position="6"/>
        <end position="128"/>
    </location>
</feature>
<dbReference type="InterPro" id="IPR050834">
    <property type="entry name" value="Glycosyltransf_2"/>
</dbReference>
<dbReference type="EMBL" id="WJXO01000001">
    <property type="protein sequence ID" value="MRN37933.1"/>
    <property type="molecule type" value="Genomic_DNA"/>
</dbReference>
<evidence type="ECO:0000313" key="2">
    <source>
        <dbReference type="EMBL" id="MRN37933.1"/>
    </source>
</evidence>
<dbReference type="InterPro" id="IPR001173">
    <property type="entry name" value="Glyco_trans_2-like"/>
</dbReference>
<reference evidence="2" key="1">
    <citation type="journal article" name="Emerg. Infect. Dis.">
        <title>Two cases of a newly characterized neisseria species.</title>
        <authorList>
            <person name="Mustapha M."/>
            <person name="Lemos A.P.S."/>
            <person name="Harrison L.H."/>
            <person name="Vantyne D."/>
            <person name="Sacchi C.T."/>
        </authorList>
    </citation>
    <scope>NUCLEOTIDE SEQUENCE</scope>
    <source>
        <strain evidence="2">N.95.16</strain>
    </source>
</reference>
<dbReference type="PANTHER" id="PTHR43685">
    <property type="entry name" value="GLYCOSYLTRANSFERASE"/>
    <property type="match status" value="1"/>
</dbReference>
<accession>A0A7X2GXU1</accession>
<gene>
    <name evidence="2" type="ORF">GJU80_05400</name>
</gene>
<keyword evidence="3" id="KW-1185">Reference proteome</keyword>